<dbReference type="Gene3D" id="3.40.47.10">
    <property type="match status" value="2"/>
</dbReference>
<feature type="domain" description="PKS/mFAS DH" evidence="12">
    <location>
        <begin position="2651"/>
        <end position="2928"/>
    </location>
</feature>
<evidence type="ECO:0000313" key="13">
    <source>
        <dbReference type="EMBL" id="WLQ38467.1"/>
    </source>
</evidence>
<dbReference type="SMART" id="SM00824">
    <property type="entry name" value="PKS_TE"/>
    <property type="match status" value="1"/>
</dbReference>
<evidence type="ECO:0000256" key="4">
    <source>
        <dbReference type="ARBA" id="ARBA00022553"/>
    </source>
</evidence>
<dbReference type="Gene3D" id="1.10.1200.10">
    <property type="entry name" value="ACP-like"/>
    <property type="match status" value="2"/>
</dbReference>
<dbReference type="Pfam" id="PF21089">
    <property type="entry name" value="PKS_DH_N"/>
    <property type="match status" value="2"/>
</dbReference>
<feature type="domain" description="PKS/mFAS DH" evidence="12">
    <location>
        <begin position="886"/>
        <end position="1168"/>
    </location>
</feature>
<dbReference type="InterPro" id="IPR014031">
    <property type="entry name" value="Ketoacyl_synth_C"/>
</dbReference>
<dbReference type="Gene3D" id="3.40.50.1820">
    <property type="entry name" value="alpha/beta hydrolase"/>
    <property type="match status" value="1"/>
</dbReference>
<dbReference type="InterPro" id="IPR049551">
    <property type="entry name" value="PKS_DH_C"/>
</dbReference>
<sequence length="3786" mass="392577">MSNEDKLLGYLKKVTLELHETKQRLHSVESAGTEPVVVVGMGCRFPGGVNSPEELWRLVADGTDALEAFPPDRGWDGHQGVGGFVEGVADFDAGLFGISPREALAMDPQQRLLLEVVWESLERSGIAPYSLKGLPVGVFAGTNGQDYPTALALAGESAEGYGGTGSSGSVLSGRVSYALGFEGPAVTIDTACSSSLVAMHLAAQALRSGECDLALAGGVTIMSTPGAFIEFEKQGGLAGDGRCKAFSEDADGTGWGEGVGVLVLERLSDAQRNGHQILAVVRGSAVNQDGASNGLTAPNGPSQQRVIRQALANSGLTAAEVDAVEAHGTGTKLGDPIEAQALLATYGQDRPAGQPLWLGSIKSNIGHTQAAAGVAGVMKMILAMRNGTLPQSLHVGTPSSHVDWTAGAVELLSEPRAWPHSERLRRAGVSSFGISGTNAHVIIEEAPELTREPVASELVLPVVPWLVSAKTAAGVAEQARRLAAGAEGLDVVDVGQSLATTRAGLEHRAVVLGADTDELRTRLGEQLAPVVARDGLTGFVFSGQGGQRVGMGRELAEVFPVFATVLDEVCEHFEGLREVMFADAEALKNTGWAQPALFAVEVALFRLVESWGVRPDYLVGHSVGELAAAHVAGVLSLADACRLVSARAGLMQALPAGGAMWAVRATPEEVTPLLTDGASIAAVNAPGQVVVSGTREAVEAVAAQLPDRQGRWLEVSHAFHSHLMDPMLAEFTNAAGELTYDIPRIPIVSTLTAEPVAEFTAAYWADQVRGTVRFADAVIRLKALGVTRFLELGPDATLTGAIDETYDGDALAVAALNRKQPEPATAVTALARLWADGADVDWAAFYAPTGARTIDLPTYAFQHQRYWPTARFMAGPVPLGSVGAGHPLLQAVISLADSGDVLFLGGLSAQAHPWLADHQVAGRIVFPGTGFLDLALCAGEHVGCERVEELTLTAPLVIPEDGVVHVQLLVGALDATGCRSVQVSSRQDGEPADRWTRHATGLLAPARDEEPAYDLGQWPPDGARELDTAGLYAALAGLGLQYGPVFRGLRRAWRRDDEVFVEALLDDPAQPSGADAYPLHPAVLDSVLHAMALGVTGDGAGGGESGSGQLPFSWNGVSLHAVGAGALRARLTLGGPDGVSVQVADVTGRPVAEVDALTLRPMATDAQDSEGSEGSGAAASVDGAPKDALFRLDWTRIATPDPLSGADAPGWALLGEDGGPSAYPDLTALRAAVDAGQPLPDVVVTRATGGATAGGETADRTHEAVLRTLALLQDWLSDERFGSTRLVLVCEGAVAVRPDENVSDLAGAAVWGLVRSAQSEHPDRFQLMDWDGELSEAAGLAQGSSEPQLAVRGGGLFACRLAAAPPTAEAPVYDPEGTVLVTGATGELGGVIARHLVTAHGVRHLLLLSRRGPAAPGAAGLVAELTGLGAEVGLLACDAADRDALAAALATVPDAHPLTGVVHTAGVLADATVTSMTPEQVARVLRPKVDAALHLHELTRDAPLSAFVLFSSVSAALGAPGQGNYAAANAFLDALAQRRRTEGLPGLSLGWGLWDGSGEMTGELGEADRRRMARGGVVPLSVTDGTALFDLAAATGHAAVLPVRLDLAVLRESAEHLPPVFRGLVRAPRRRAAAAGTATADSLTGRLTPLPPEERFAALCELVRERAATVLGHGSAHDVAPDLPFRELGFDSLTAVELRNHLNAATGLRLSATLVFDHPTAEAVARHVLERLFGEEPAEPAAPARRAGRADADDPIVIVGMACRYPGGVRSPDDLWDLVRTGSDGVTPFPDDRGWDLERLYDADPDTGGASYVREGGFLHEAAEFDAAFFGISPREALVMDPQQRLLLETSWEAVESAGIDPATLRGRRTGVFAGVMYHDYLARLHTIPKGAEGFLGTGSAGSVVTGRVAYLMGLEGPAVTVDTACSSSLVSLHLAAQALRAGECDTALAGGVTVMATPGTFIDFSRQRGLAPDGRCKSFSSTADGTGWAEGVGMLMLERLSDARRHGHRVLAVVRGSAVNQDGASNGLTAPNGPAQQRVIRQALDRAGLRPAEVDAVEGHGTGTVLGDPIEAQALLATYGQDRPEDRPLWLGSLKSNIGHAQAAAGVGGIIKMVQAMRHGVLPPTLHVDRPSEEVDWAGGQVELLTETVSWPETDRPRRAGVSSFGISGTNAHVILEAPAGRQAAGAAPATRPAPPVLPLMVSARTEAAVPGQAAALRDHLARHPGLDPLDAAYSLATTRPLFDHRALTVATDREGLLAGLDAIAAGTTAPGVAHGRAARRRVAVLFTGQGSQRVGMGSELYASAPAFTEALDAVCAHLDTELGTSLRELMFTDEEALSGTGYAQPALFALEVALYRLLESFGVVPDELAGHSVGELAAAHVAGVLSLPDACRLVAARARLMQALPAGGTMLALRATEAEVTPLLGEGVDLAAVNGPRAVVLSGEEEAVLAVAGRFADRRAKQLRVSHAFHSARMDPMLEEFRRVAESVTYRPAEIPVVPTGGLLAAEPDAFGTPEYWVRQVRETVRFHDAVTRLHTAGAGTFVELGPDPVLTAAVGECLAGDDTEDTGAAPVVRAAVLRRGRSETGTLAAALAPLLVHGSGVRRPEFYEGTGARRVDLPTYAFHHQRYWAENASAPADLAGAGLSGADHPLLGACVPLSGGGSVCTGRLSTAAHPWLADHLVAGAVLLPGTALVDLAVHAGDHAGCALVDELVLSAPLPLDAGDRQLQVLTGPAGPAGNHTVRISSRPADAPAEAPWTLHATGTLAAAAPSGGEPFDTSVWPPHGALEVPLDGLYEGDQDPDGTGVAYGPAFQGLRAAWRRDGELYAEVALPEPAPQDTGRYGLHPALLDAALHGLAHLLPGAAGRLVPFSFAGAALYAQGATALRVRLTATGAEEVALSAVDPAGRAVATIASLTLRPHAVGRPREASPADGLFRVDWQPVPETGAEQGADQGRCALVGTDALGIMDTLTGAGVWTESFADLEALSAAASAGMTLPGTVLVSVASDLGADPARAVRDITGEALRTVQTWVADERFAGARLVFVTRGALGDGTGRPDDLACAPLWGLVRTAQSENPGRFHLVDLDEAAASVLALPAAFRTGEPQLAIRGGELRAARLARVAVSEEPGTAWDPDGTVLVTGATGALGGLVARHLVTGHGVRHLLLLSRSGPAAPGAGPLRAELAELGAEVTLAACDTADRDALAGALAAVDPAHPLTAVVHLAGVLDDGVITSLTPDRFDAVLRAKADAALHLHELTRDTGLAEFVLFSSSAATFGTPGQANYAAANAFLDALAEQRRADGLPGRSLAWGAWEHGMAGRLDGVDRGRMARGGVLALSDRDGLALLDTTLRADGAQFVPMRLDTAALGPDTAPLLRGLARPAARRTAASSGTGHAAGPRLRELAGAARRDAVLDLVRGATAAVLGHASADAVQPEQPFLELGLDSLTSVELRNAVAAATELRLPATVAFDHATPLDLAGHLDTLLGTAPAGAADGADAAPVAASDTDETIGRLFRRACEERRLREGFELLQSVARLRPTFADADEVAESPTSVRLAKGAEPVRLVCFSSQVALAGVHQYARFASAFRDVRDVTALAVPGFATGEALPATEDALIGLLARMVREQVGDAPFALLGSSSGGVLAYATAARLEREGRAPAGVVLVDTYVPGDDSLGQFEDQLLGGMFEREAGFARMDAARLSAMSWYFNLLGGWRPGPLASPVLLVRAGQPMPGGEGLAPEKWQTGWSEAGRVVDVPGNHFTMMEDLAHTTAEAVDRWIREQPAQPDGS</sequence>
<evidence type="ECO:0000256" key="1">
    <source>
        <dbReference type="ARBA" id="ARBA00001957"/>
    </source>
</evidence>
<evidence type="ECO:0000256" key="2">
    <source>
        <dbReference type="ARBA" id="ARBA00004792"/>
    </source>
</evidence>
<dbReference type="Pfam" id="PF08990">
    <property type="entry name" value="Docking"/>
    <property type="match status" value="1"/>
</dbReference>
<dbReference type="InterPro" id="IPR016036">
    <property type="entry name" value="Malonyl_transacylase_ACP-bd"/>
</dbReference>
<gene>
    <name evidence="13" type="ORF">P8A18_33655</name>
</gene>
<dbReference type="Pfam" id="PF08659">
    <property type="entry name" value="KR"/>
    <property type="match status" value="2"/>
</dbReference>
<dbReference type="InterPro" id="IPR049552">
    <property type="entry name" value="PKS_DH_N"/>
</dbReference>
<dbReference type="PROSITE" id="PS52019">
    <property type="entry name" value="PKS_MFAS_DH"/>
    <property type="match status" value="2"/>
</dbReference>
<dbReference type="Pfam" id="PF00550">
    <property type="entry name" value="PP-binding"/>
    <property type="match status" value="2"/>
</dbReference>
<evidence type="ECO:0000259" key="12">
    <source>
        <dbReference type="PROSITE" id="PS52019"/>
    </source>
</evidence>
<keyword evidence="7" id="KW-0511">Multifunctional enzyme</keyword>
<keyword evidence="14" id="KW-1185">Reference proteome</keyword>
<dbReference type="PANTHER" id="PTHR43775">
    <property type="entry name" value="FATTY ACID SYNTHASE"/>
    <property type="match status" value="1"/>
</dbReference>
<dbReference type="InterPro" id="IPR036736">
    <property type="entry name" value="ACP-like_sf"/>
</dbReference>
<dbReference type="SMART" id="SM00823">
    <property type="entry name" value="PKS_PP"/>
    <property type="match status" value="2"/>
</dbReference>
<dbReference type="SUPFAM" id="SSF52151">
    <property type="entry name" value="FabD/lysophospholipase-like"/>
    <property type="match status" value="2"/>
</dbReference>
<dbReference type="InterPro" id="IPR016039">
    <property type="entry name" value="Thiolase-like"/>
</dbReference>
<dbReference type="SUPFAM" id="SSF55048">
    <property type="entry name" value="Probable ACP-binding domain of malonyl-CoA ACP transacylase"/>
    <property type="match status" value="2"/>
</dbReference>
<dbReference type="Pfam" id="PF22953">
    <property type="entry name" value="SpnB_Rossmann"/>
    <property type="match status" value="2"/>
</dbReference>
<dbReference type="InterPro" id="IPR057326">
    <property type="entry name" value="KR_dom"/>
</dbReference>
<evidence type="ECO:0000256" key="8">
    <source>
        <dbReference type="ARBA" id="ARBA00023315"/>
    </source>
</evidence>
<keyword evidence="3" id="KW-0596">Phosphopantetheine</keyword>
<name>A0ABY9HV84_9ACTN</name>
<evidence type="ECO:0000259" key="10">
    <source>
        <dbReference type="PROSITE" id="PS50075"/>
    </source>
</evidence>
<feature type="region of interest" description="C-terminal hotdog fold" evidence="9">
    <location>
        <begin position="1023"/>
        <end position="1168"/>
    </location>
</feature>
<keyword evidence="6" id="KW-0045">Antibiotic biosynthesis</keyword>
<dbReference type="InterPro" id="IPR001031">
    <property type="entry name" value="Thioesterase"/>
</dbReference>
<dbReference type="SUPFAM" id="SSF51735">
    <property type="entry name" value="NAD(P)-binding Rossmann-fold domains"/>
    <property type="match status" value="4"/>
</dbReference>
<dbReference type="SMART" id="SM00822">
    <property type="entry name" value="PKS_KR"/>
    <property type="match status" value="2"/>
</dbReference>
<dbReference type="SUPFAM" id="SSF53474">
    <property type="entry name" value="alpha/beta-Hydrolases"/>
    <property type="match status" value="1"/>
</dbReference>
<evidence type="ECO:0000256" key="6">
    <source>
        <dbReference type="ARBA" id="ARBA00023194"/>
    </source>
</evidence>
<dbReference type="PANTHER" id="PTHR43775:SF51">
    <property type="entry name" value="INACTIVE PHENOLPHTHIOCEROL SYNTHESIS POLYKETIDE SYNTHASE TYPE I PKS1-RELATED"/>
    <property type="match status" value="1"/>
</dbReference>
<feature type="active site" description="Proton donor; for dehydratase activity" evidence="9">
    <location>
        <position position="1085"/>
    </location>
</feature>
<feature type="active site" description="Proton acceptor; for dehydratase activity" evidence="9">
    <location>
        <position position="2682"/>
    </location>
</feature>
<dbReference type="InterPro" id="IPR014043">
    <property type="entry name" value="Acyl_transferase_dom"/>
</dbReference>
<dbReference type="PROSITE" id="PS52004">
    <property type="entry name" value="KS3_2"/>
    <property type="match status" value="2"/>
</dbReference>
<keyword evidence="4" id="KW-0597">Phosphoprotein</keyword>
<dbReference type="InterPro" id="IPR015083">
    <property type="entry name" value="NorB/c/GfsB-D-like_docking"/>
</dbReference>
<dbReference type="SMART" id="SM01294">
    <property type="entry name" value="PKS_PP_betabranch"/>
    <property type="match status" value="2"/>
</dbReference>
<dbReference type="InterPro" id="IPR032821">
    <property type="entry name" value="PKS_assoc"/>
</dbReference>
<dbReference type="Proteomes" id="UP001239522">
    <property type="component" value="Plasmid unnamed1"/>
</dbReference>
<dbReference type="InterPro" id="IPR049900">
    <property type="entry name" value="PKS_mFAS_DH"/>
</dbReference>
<organism evidence="13 14">
    <name type="scientific">Streptomyces castrisilvae</name>
    <dbReference type="NCBI Taxonomy" id="3033811"/>
    <lineage>
        <taxon>Bacteria</taxon>
        <taxon>Bacillati</taxon>
        <taxon>Actinomycetota</taxon>
        <taxon>Actinomycetes</taxon>
        <taxon>Kitasatosporales</taxon>
        <taxon>Streptomycetaceae</taxon>
        <taxon>Streptomyces</taxon>
    </lineage>
</organism>
<evidence type="ECO:0000313" key="14">
    <source>
        <dbReference type="Proteomes" id="UP001239522"/>
    </source>
</evidence>
<dbReference type="Pfam" id="PF00975">
    <property type="entry name" value="Thioesterase"/>
    <property type="match status" value="1"/>
</dbReference>
<dbReference type="Pfam" id="PF00698">
    <property type="entry name" value="Acyl_transf_1"/>
    <property type="match status" value="2"/>
</dbReference>
<comment type="pathway">
    <text evidence="2">Antibiotic biosynthesis.</text>
</comment>
<dbReference type="InterPro" id="IPR009081">
    <property type="entry name" value="PP-bd_ACP"/>
</dbReference>
<feature type="domain" description="Carrier" evidence="10">
    <location>
        <begin position="3410"/>
        <end position="3485"/>
    </location>
</feature>
<dbReference type="InterPro" id="IPR013968">
    <property type="entry name" value="PKS_KR"/>
</dbReference>
<dbReference type="InterPro" id="IPR020802">
    <property type="entry name" value="TesA-like"/>
</dbReference>
<accession>A0ABY9HV84</accession>
<dbReference type="Gene3D" id="3.40.366.10">
    <property type="entry name" value="Malonyl-Coenzyme A Acyl Carrier Protein, domain 2"/>
    <property type="match status" value="2"/>
</dbReference>
<keyword evidence="5" id="KW-0808">Transferase</keyword>
<dbReference type="InterPro" id="IPR050091">
    <property type="entry name" value="PKS_NRPS_Biosynth_Enz"/>
</dbReference>
<dbReference type="SUPFAM" id="SSF47336">
    <property type="entry name" value="ACP-like"/>
    <property type="match status" value="2"/>
</dbReference>
<feature type="domain" description="Ketosynthase family 3 (KS3)" evidence="11">
    <location>
        <begin position="33"/>
        <end position="445"/>
    </location>
</feature>
<dbReference type="SUPFAM" id="SSF53901">
    <property type="entry name" value="Thiolase-like"/>
    <property type="match status" value="2"/>
</dbReference>
<comment type="cofactor">
    <cofactor evidence="1">
        <name>pantetheine 4'-phosphate</name>
        <dbReference type="ChEBI" id="CHEBI:47942"/>
    </cofactor>
</comment>
<dbReference type="Pfam" id="PF14765">
    <property type="entry name" value="PS-DH"/>
    <property type="match status" value="2"/>
</dbReference>
<dbReference type="InterPro" id="IPR020841">
    <property type="entry name" value="PKS_Beta-ketoAc_synthase_dom"/>
</dbReference>
<evidence type="ECO:0000256" key="5">
    <source>
        <dbReference type="ARBA" id="ARBA00022679"/>
    </source>
</evidence>
<feature type="active site" description="Proton donor; for dehydratase activity" evidence="9">
    <location>
        <position position="2852"/>
    </location>
</feature>
<geneLocation type="plasmid" evidence="13 14">
    <name>unnamed1</name>
</geneLocation>
<evidence type="ECO:0000256" key="7">
    <source>
        <dbReference type="ARBA" id="ARBA00023268"/>
    </source>
</evidence>
<dbReference type="Gene3D" id="3.30.70.3290">
    <property type="match status" value="2"/>
</dbReference>
<dbReference type="InterPro" id="IPR036291">
    <property type="entry name" value="NAD(P)-bd_dom_sf"/>
</dbReference>
<dbReference type="InterPro" id="IPR020806">
    <property type="entry name" value="PKS_PP-bd"/>
</dbReference>
<dbReference type="CDD" id="cd00833">
    <property type="entry name" value="PKS"/>
    <property type="match status" value="2"/>
</dbReference>
<feature type="active site" description="Proton acceptor; for dehydratase activity" evidence="9">
    <location>
        <position position="918"/>
    </location>
</feature>
<dbReference type="Gene3D" id="3.10.129.110">
    <property type="entry name" value="Polyketide synthase dehydratase"/>
    <property type="match status" value="2"/>
</dbReference>
<evidence type="ECO:0000256" key="9">
    <source>
        <dbReference type="PROSITE-ProRule" id="PRU01363"/>
    </source>
</evidence>
<dbReference type="PROSITE" id="PS00606">
    <property type="entry name" value="KS3_1"/>
    <property type="match status" value="2"/>
</dbReference>
<dbReference type="Pfam" id="PF00109">
    <property type="entry name" value="ketoacyl-synt"/>
    <property type="match status" value="2"/>
</dbReference>
<dbReference type="InterPro" id="IPR042104">
    <property type="entry name" value="PKS_dehydratase_sf"/>
</dbReference>
<dbReference type="InterPro" id="IPR001227">
    <property type="entry name" value="Ac_transferase_dom_sf"/>
</dbReference>
<dbReference type="CDD" id="cd08956">
    <property type="entry name" value="KR_3_FAS_SDR_x"/>
    <property type="match status" value="2"/>
</dbReference>
<dbReference type="SMART" id="SM00827">
    <property type="entry name" value="PKS_AT"/>
    <property type="match status" value="2"/>
</dbReference>
<feature type="domain" description="Carrier" evidence="10">
    <location>
        <begin position="1657"/>
        <end position="1732"/>
    </location>
</feature>
<feature type="domain" description="Ketosynthase family 3 (KS3)" evidence="11">
    <location>
        <begin position="1753"/>
        <end position="2179"/>
    </location>
</feature>
<reference evidence="13 14" key="1">
    <citation type="submission" date="2023-03" db="EMBL/GenBank/DDBJ databases">
        <title>Isolation and description of six Streptomyces strains from soil environments, able to metabolize different microbial glucans.</title>
        <authorList>
            <person name="Widen T."/>
            <person name="Larsbrink J."/>
        </authorList>
    </citation>
    <scope>NUCLEOTIDE SEQUENCE [LARGE SCALE GENOMIC DNA]</scope>
    <source>
        <strain evidence="13 14">Mut1</strain>
        <plasmid evidence="13 14">unnamed1</plasmid>
    </source>
</reference>
<dbReference type="InterPro" id="IPR020807">
    <property type="entry name" value="PKS_DH"/>
</dbReference>
<proteinExistence type="predicted"/>
<dbReference type="SMART" id="SM00826">
    <property type="entry name" value="PKS_DH"/>
    <property type="match status" value="2"/>
</dbReference>
<dbReference type="Pfam" id="PF02801">
    <property type="entry name" value="Ketoacyl-synt_C"/>
    <property type="match status" value="2"/>
</dbReference>
<dbReference type="InterPro" id="IPR016035">
    <property type="entry name" value="Acyl_Trfase/lysoPLipase"/>
</dbReference>
<dbReference type="InterPro" id="IPR029058">
    <property type="entry name" value="AB_hydrolase_fold"/>
</dbReference>
<dbReference type="SMART" id="SM00825">
    <property type="entry name" value="PKS_KS"/>
    <property type="match status" value="2"/>
</dbReference>
<dbReference type="InterPro" id="IPR006162">
    <property type="entry name" value="Ppantetheine_attach_site"/>
</dbReference>
<dbReference type="InterPro" id="IPR014030">
    <property type="entry name" value="Ketoacyl_synth_N"/>
</dbReference>
<evidence type="ECO:0000256" key="3">
    <source>
        <dbReference type="ARBA" id="ARBA00022450"/>
    </source>
</evidence>
<dbReference type="InterPro" id="IPR018201">
    <property type="entry name" value="Ketoacyl_synth_AS"/>
</dbReference>
<feature type="region of interest" description="N-terminal hotdog fold" evidence="9">
    <location>
        <begin position="2651"/>
        <end position="2774"/>
    </location>
</feature>
<feature type="region of interest" description="N-terminal hotdog fold" evidence="9">
    <location>
        <begin position="886"/>
        <end position="1010"/>
    </location>
</feature>
<feature type="region of interest" description="C-terminal hotdog fold" evidence="9">
    <location>
        <begin position="2788"/>
        <end position="2928"/>
    </location>
</feature>
<keyword evidence="13" id="KW-0614">Plasmid</keyword>
<dbReference type="PROSITE" id="PS00012">
    <property type="entry name" value="PHOSPHOPANTETHEINE"/>
    <property type="match status" value="2"/>
</dbReference>
<dbReference type="PROSITE" id="PS50075">
    <property type="entry name" value="CARRIER"/>
    <property type="match status" value="2"/>
</dbReference>
<dbReference type="Pfam" id="PF16197">
    <property type="entry name" value="KAsynt_C_assoc"/>
    <property type="match status" value="2"/>
</dbReference>
<dbReference type="InterPro" id="IPR055123">
    <property type="entry name" value="SpnB-like_Rossmann"/>
</dbReference>
<keyword evidence="8" id="KW-0012">Acyltransferase</keyword>
<protein>
    <submittedName>
        <fullName evidence="13">Type I polyketide synthase</fullName>
    </submittedName>
</protein>
<dbReference type="EMBL" id="CP120998">
    <property type="protein sequence ID" value="WLQ38467.1"/>
    <property type="molecule type" value="Genomic_DNA"/>
</dbReference>
<evidence type="ECO:0000259" key="11">
    <source>
        <dbReference type="PROSITE" id="PS52004"/>
    </source>
</evidence>
<dbReference type="Gene3D" id="3.40.50.720">
    <property type="entry name" value="NAD(P)-binding Rossmann-like Domain"/>
    <property type="match status" value="2"/>
</dbReference>